<keyword evidence="12" id="KW-0812">Transmembrane</keyword>
<dbReference type="InterPro" id="IPR005198">
    <property type="entry name" value="Glyco_hydro_76"/>
</dbReference>
<evidence type="ECO:0000256" key="10">
    <source>
        <dbReference type="PIRNR" id="PIRNR016302"/>
    </source>
</evidence>
<dbReference type="InterPro" id="IPR014480">
    <property type="entry name" value="Mannan-1_6-alpha_mannosidase"/>
</dbReference>
<dbReference type="PANTHER" id="PTHR12145">
    <property type="entry name" value="MANNAN ENDO-1,6-ALPHA-MANNOSIDASE DCW1"/>
    <property type="match status" value="1"/>
</dbReference>
<keyword evidence="5 13" id="KW-0732">Signal</keyword>
<keyword evidence="12" id="KW-1133">Transmembrane helix</keyword>
<dbReference type="PANTHER" id="PTHR12145:SF36">
    <property type="entry name" value="MANNAN ENDO-1,6-ALPHA-MANNOSIDASE DCW1"/>
    <property type="match status" value="1"/>
</dbReference>
<accession>A0A2B7WR93</accession>
<dbReference type="STRING" id="1447875.A0A2B7WR93"/>
<evidence type="ECO:0000313" key="15">
    <source>
        <dbReference type="Proteomes" id="UP000223968"/>
    </source>
</evidence>
<reference evidence="14 15" key="1">
    <citation type="submission" date="2017-10" db="EMBL/GenBank/DDBJ databases">
        <title>Comparative genomics in systemic dimorphic fungi from Ajellomycetaceae.</title>
        <authorList>
            <person name="Munoz J.F."/>
            <person name="Mcewen J.G."/>
            <person name="Clay O.K."/>
            <person name="Cuomo C.A."/>
        </authorList>
    </citation>
    <scope>NUCLEOTIDE SEQUENCE [LARGE SCALE GENOMIC DNA]</scope>
    <source>
        <strain evidence="14 15">UAMH5409</strain>
    </source>
</reference>
<comment type="similarity">
    <text evidence="3 10">Belongs to the glycosyl hydrolase 76 family.</text>
</comment>
<dbReference type="AlphaFoldDB" id="A0A2B7WR93"/>
<organism evidence="14 15">
    <name type="scientific">Helicocarpus griseus UAMH5409</name>
    <dbReference type="NCBI Taxonomy" id="1447875"/>
    <lineage>
        <taxon>Eukaryota</taxon>
        <taxon>Fungi</taxon>
        <taxon>Dikarya</taxon>
        <taxon>Ascomycota</taxon>
        <taxon>Pezizomycotina</taxon>
        <taxon>Eurotiomycetes</taxon>
        <taxon>Eurotiomycetidae</taxon>
        <taxon>Onygenales</taxon>
        <taxon>Ajellomycetaceae</taxon>
        <taxon>Helicocarpus</taxon>
    </lineage>
</organism>
<dbReference type="EC" id="3.2.1.101" evidence="4 10"/>
<dbReference type="EMBL" id="PDNB01000215">
    <property type="protein sequence ID" value="PGG99017.1"/>
    <property type="molecule type" value="Genomic_DNA"/>
</dbReference>
<evidence type="ECO:0000256" key="9">
    <source>
        <dbReference type="ARBA" id="ARBA00023295"/>
    </source>
</evidence>
<evidence type="ECO:0000256" key="1">
    <source>
        <dbReference type="ARBA" id="ARBA00001452"/>
    </source>
</evidence>
<dbReference type="PIRSF" id="PIRSF016302">
    <property type="entry name" value="Man_a_manosd"/>
    <property type="match status" value="1"/>
</dbReference>
<keyword evidence="9 10" id="KW-0326">Glycosidase</keyword>
<evidence type="ECO:0000256" key="11">
    <source>
        <dbReference type="SAM" id="MobiDB-lite"/>
    </source>
</evidence>
<protein>
    <recommendedName>
        <fullName evidence="4 10">Mannan endo-1,6-alpha-mannosidase</fullName>
        <ecNumber evidence="4 10">3.2.1.101</ecNumber>
    </recommendedName>
</protein>
<dbReference type="Gene3D" id="1.50.10.20">
    <property type="match status" value="1"/>
</dbReference>
<sequence length="466" mass="51011">MQLRTTSSHSTAPSWLSTLSTLLLLIALPIRAIELDIDNDDSIKNAAKQIAKGLTSYYTGHRPGDTPGNLPAPYYWWEAGAMFGALIDYWSYTGDDSYNAITTQGMIHQASEDRNFMPPNQTKAEGNDDQGFWGMAAMSAAERNFPNPPPEQPQWLALVQATFNSQAARWDSATCGGGLKWQIFRFNNGFNYKNTISNGCFFNMAARLATYTNNGTYAEWAEKTWDWSRQVGLISPDFHFFDGTDDTTNCSNLNRIQWTYNAGVYLLGAAHMFHHSEGPAKEKWKARVQGIIDGMGLFFFENTNIMYEVACENRGTCELDQRSFKAYLARWMAATTQVAPFTSDQLMPKLRASAQAAAKACTGGSDGTKCPLKWTTGKFEGETGVGEQMAALEVIQSTLIKSAPPPVTDDNGGTSKGDPSGGFEKGNETPAILKKEITAGDKAGAGILTAVVIMGIIAAPYWLIFA</sequence>
<keyword evidence="7 12" id="KW-0472">Membrane</keyword>
<name>A0A2B7WR93_9EURO</name>
<dbReference type="Proteomes" id="UP000223968">
    <property type="component" value="Unassembled WGS sequence"/>
</dbReference>
<feature type="chain" id="PRO_5012789951" description="Mannan endo-1,6-alpha-mannosidase" evidence="13">
    <location>
        <begin position="33"/>
        <end position="466"/>
    </location>
</feature>
<proteinExistence type="inferred from homology"/>
<evidence type="ECO:0000256" key="3">
    <source>
        <dbReference type="ARBA" id="ARBA00009699"/>
    </source>
</evidence>
<keyword evidence="8" id="KW-0325">Glycoprotein</keyword>
<evidence type="ECO:0000256" key="13">
    <source>
        <dbReference type="SAM" id="SignalP"/>
    </source>
</evidence>
<keyword evidence="15" id="KW-1185">Reference proteome</keyword>
<comment type="subcellular location">
    <subcellularLocation>
        <location evidence="2">Endomembrane system</location>
    </subcellularLocation>
</comment>
<dbReference type="SUPFAM" id="SSF48208">
    <property type="entry name" value="Six-hairpin glycosidases"/>
    <property type="match status" value="1"/>
</dbReference>
<evidence type="ECO:0000256" key="8">
    <source>
        <dbReference type="ARBA" id="ARBA00023180"/>
    </source>
</evidence>
<evidence type="ECO:0000256" key="4">
    <source>
        <dbReference type="ARBA" id="ARBA00012350"/>
    </source>
</evidence>
<evidence type="ECO:0000256" key="6">
    <source>
        <dbReference type="ARBA" id="ARBA00022801"/>
    </source>
</evidence>
<keyword evidence="6 10" id="KW-0378">Hydrolase</keyword>
<evidence type="ECO:0000313" key="14">
    <source>
        <dbReference type="EMBL" id="PGG99017.1"/>
    </source>
</evidence>
<feature type="signal peptide" evidence="13">
    <location>
        <begin position="1"/>
        <end position="32"/>
    </location>
</feature>
<comment type="catalytic activity">
    <reaction evidence="1 10">
        <text>Random hydrolysis of (1-&gt;6)-alpha-D-mannosidic linkages in unbranched (1-&gt;6)-mannans.</text>
        <dbReference type="EC" id="3.2.1.101"/>
    </reaction>
</comment>
<dbReference type="GO" id="GO:0016052">
    <property type="term" value="P:carbohydrate catabolic process"/>
    <property type="evidence" value="ECO:0007669"/>
    <property type="project" value="InterPro"/>
</dbReference>
<dbReference type="OrthoDB" id="4187847at2759"/>
<evidence type="ECO:0000256" key="5">
    <source>
        <dbReference type="ARBA" id="ARBA00022729"/>
    </source>
</evidence>
<dbReference type="Pfam" id="PF03663">
    <property type="entry name" value="Glyco_hydro_76"/>
    <property type="match status" value="1"/>
</dbReference>
<dbReference type="InterPro" id="IPR008928">
    <property type="entry name" value="6-hairpin_glycosidase_sf"/>
</dbReference>
<evidence type="ECO:0000256" key="2">
    <source>
        <dbReference type="ARBA" id="ARBA00004308"/>
    </source>
</evidence>
<feature type="region of interest" description="Disordered" evidence="11">
    <location>
        <begin position="402"/>
        <end position="427"/>
    </location>
</feature>
<comment type="caution">
    <text evidence="14">The sequence shown here is derived from an EMBL/GenBank/DDBJ whole genome shotgun (WGS) entry which is preliminary data.</text>
</comment>
<dbReference type="FunFam" id="1.50.10.20:FF:000006">
    <property type="entry name" value="Mannan endo-1,6-alpha-mannosidase"/>
    <property type="match status" value="1"/>
</dbReference>
<evidence type="ECO:0000256" key="12">
    <source>
        <dbReference type="SAM" id="Phobius"/>
    </source>
</evidence>
<feature type="transmembrane region" description="Helical" evidence="12">
    <location>
        <begin position="443"/>
        <end position="464"/>
    </location>
</feature>
<evidence type="ECO:0000256" key="7">
    <source>
        <dbReference type="ARBA" id="ARBA00023136"/>
    </source>
</evidence>
<dbReference type="GO" id="GO:0012505">
    <property type="term" value="C:endomembrane system"/>
    <property type="evidence" value="ECO:0007669"/>
    <property type="project" value="UniProtKB-SubCell"/>
</dbReference>
<dbReference type="GO" id="GO:0008496">
    <property type="term" value="F:mannan endo-1,6-alpha-mannosidase activity"/>
    <property type="evidence" value="ECO:0007669"/>
    <property type="project" value="UniProtKB-UniRule"/>
</dbReference>
<dbReference type="GO" id="GO:0009272">
    <property type="term" value="P:fungal-type cell wall biogenesis"/>
    <property type="evidence" value="ECO:0007669"/>
    <property type="project" value="TreeGrafter"/>
</dbReference>
<gene>
    <name evidence="14" type="ORF">AJ79_08716</name>
</gene>